<accession>A0A1I7RWG7</accession>
<dbReference type="Proteomes" id="UP000095284">
    <property type="component" value="Unplaced"/>
</dbReference>
<name>A0A1I7RWG7_BURXY</name>
<reference evidence="2" key="1">
    <citation type="submission" date="2016-11" db="UniProtKB">
        <authorList>
            <consortium name="WormBaseParasite"/>
        </authorList>
    </citation>
    <scope>IDENTIFICATION</scope>
</reference>
<dbReference type="AlphaFoldDB" id="A0A1I7RWG7"/>
<dbReference type="WBParaSite" id="BXY_0508000.1">
    <property type="protein sequence ID" value="BXY_0508000.1"/>
    <property type="gene ID" value="BXY_0508000"/>
</dbReference>
<evidence type="ECO:0000313" key="1">
    <source>
        <dbReference type="Proteomes" id="UP000095284"/>
    </source>
</evidence>
<proteinExistence type="predicted"/>
<sequence>MLDSFQILCTVVFSACFLKLAHKVVLKLNALSFSSFRSQHHGTPVMSGSFDEVNARVHQFLHHCCCEEEEESK</sequence>
<organism evidence="1 2">
    <name type="scientific">Bursaphelenchus xylophilus</name>
    <name type="common">Pinewood nematode worm</name>
    <name type="synonym">Aphelenchoides xylophilus</name>
    <dbReference type="NCBI Taxonomy" id="6326"/>
    <lineage>
        <taxon>Eukaryota</taxon>
        <taxon>Metazoa</taxon>
        <taxon>Ecdysozoa</taxon>
        <taxon>Nematoda</taxon>
        <taxon>Chromadorea</taxon>
        <taxon>Rhabditida</taxon>
        <taxon>Tylenchina</taxon>
        <taxon>Tylenchomorpha</taxon>
        <taxon>Aphelenchoidea</taxon>
        <taxon>Aphelenchoididae</taxon>
        <taxon>Bursaphelenchus</taxon>
    </lineage>
</organism>
<evidence type="ECO:0000313" key="2">
    <source>
        <dbReference type="WBParaSite" id="BXY_0508000.1"/>
    </source>
</evidence>
<protein>
    <submittedName>
        <fullName evidence="2">Secreted protein</fullName>
    </submittedName>
</protein>